<dbReference type="GO" id="GO:0008239">
    <property type="term" value="F:dipeptidyl-peptidase activity"/>
    <property type="evidence" value="ECO:0007669"/>
    <property type="project" value="TreeGrafter"/>
</dbReference>
<proteinExistence type="predicted"/>
<evidence type="ECO:0000313" key="6">
    <source>
        <dbReference type="Proteomes" id="UP000053676"/>
    </source>
</evidence>
<evidence type="ECO:0000256" key="4">
    <source>
        <dbReference type="ARBA" id="ARBA00023180"/>
    </source>
</evidence>
<name>W2SN79_NECAM</name>
<sequence length="158" mass="18640">MHRLILTRSGRKRLSDAFTLVPPWNETTIVNDVDIEYFFNSIQGAFMGMVQEDHRDEMCQIMTRHSNDPVRNIAYFNERASEYFQGFTMIFFSFKQQAPFRGTPNNYTEFIEFIRSAQNFGPQADAMRLWFWQTCTEFGYYQTTDTGYSIFGNPVPLK</sequence>
<dbReference type="GO" id="GO:0006508">
    <property type="term" value="P:proteolysis"/>
    <property type="evidence" value="ECO:0007669"/>
    <property type="project" value="UniProtKB-KW"/>
</dbReference>
<protein>
    <submittedName>
        <fullName evidence="5">Uncharacterized protein</fullName>
    </submittedName>
</protein>
<dbReference type="Pfam" id="PF05577">
    <property type="entry name" value="Peptidase_S28"/>
    <property type="match status" value="1"/>
</dbReference>
<evidence type="ECO:0000256" key="2">
    <source>
        <dbReference type="ARBA" id="ARBA00022729"/>
    </source>
</evidence>
<dbReference type="PANTHER" id="PTHR11010">
    <property type="entry name" value="PROTEASE S28 PRO-X CARBOXYPEPTIDASE-RELATED"/>
    <property type="match status" value="1"/>
</dbReference>
<keyword evidence="2" id="KW-0732">Signal</keyword>
<evidence type="ECO:0000256" key="1">
    <source>
        <dbReference type="ARBA" id="ARBA00022670"/>
    </source>
</evidence>
<keyword evidence="4" id="KW-0325">Glycoprotein</keyword>
<dbReference type="OrthoDB" id="1735038at2759"/>
<evidence type="ECO:0000313" key="5">
    <source>
        <dbReference type="EMBL" id="ETN70988.1"/>
    </source>
</evidence>
<dbReference type="AlphaFoldDB" id="W2SN79"/>
<dbReference type="PANTHER" id="PTHR11010:SF117">
    <property type="entry name" value="SERINE PROTEASE 16"/>
    <property type="match status" value="1"/>
</dbReference>
<keyword evidence="1" id="KW-0645">Protease</keyword>
<dbReference type="EMBL" id="KI668860">
    <property type="protein sequence ID" value="ETN70988.1"/>
    <property type="molecule type" value="Genomic_DNA"/>
</dbReference>
<evidence type="ECO:0000256" key="3">
    <source>
        <dbReference type="ARBA" id="ARBA00022801"/>
    </source>
</evidence>
<dbReference type="Proteomes" id="UP000053676">
    <property type="component" value="Unassembled WGS sequence"/>
</dbReference>
<dbReference type="InterPro" id="IPR008758">
    <property type="entry name" value="Peptidase_S28"/>
</dbReference>
<dbReference type="KEGG" id="nai:NECAME_14405"/>
<reference evidence="6" key="1">
    <citation type="journal article" date="2014" name="Nat. Genet.">
        <title>Genome of the human hookworm Necator americanus.</title>
        <authorList>
            <person name="Tang Y.T."/>
            <person name="Gao X."/>
            <person name="Rosa B.A."/>
            <person name="Abubucker S."/>
            <person name="Hallsworth-Pepin K."/>
            <person name="Martin J."/>
            <person name="Tyagi R."/>
            <person name="Heizer E."/>
            <person name="Zhang X."/>
            <person name="Bhonagiri-Palsikar V."/>
            <person name="Minx P."/>
            <person name="Warren W.C."/>
            <person name="Wang Q."/>
            <person name="Zhan B."/>
            <person name="Hotez P.J."/>
            <person name="Sternberg P.W."/>
            <person name="Dougall A."/>
            <person name="Gaze S.T."/>
            <person name="Mulvenna J."/>
            <person name="Sotillo J."/>
            <person name="Ranganathan S."/>
            <person name="Rabelo E.M."/>
            <person name="Wilson R.K."/>
            <person name="Felgner P.L."/>
            <person name="Bethony J."/>
            <person name="Hawdon J.M."/>
            <person name="Gasser R.B."/>
            <person name="Loukas A."/>
            <person name="Mitreva M."/>
        </authorList>
    </citation>
    <scope>NUCLEOTIDE SEQUENCE [LARGE SCALE GENOMIC DNA]</scope>
</reference>
<organism evidence="5 6">
    <name type="scientific">Necator americanus</name>
    <name type="common">Human hookworm</name>
    <dbReference type="NCBI Taxonomy" id="51031"/>
    <lineage>
        <taxon>Eukaryota</taxon>
        <taxon>Metazoa</taxon>
        <taxon>Ecdysozoa</taxon>
        <taxon>Nematoda</taxon>
        <taxon>Chromadorea</taxon>
        <taxon>Rhabditida</taxon>
        <taxon>Rhabditina</taxon>
        <taxon>Rhabditomorpha</taxon>
        <taxon>Strongyloidea</taxon>
        <taxon>Ancylostomatidae</taxon>
        <taxon>Bunostominae</taxon>
        <taxon>Necator</taxon>
    </lineage>
</organism>
<accession>W2SN79</accession>
<gene>
    <name evidence="5" type="ORF">NECAME_14405</name>
</gene>
<keyword evidence="3" id="KW-0378">Hydrolase</keyword>
<dbReference type="GO" id="GO:0070008">
    <property type="term" value="F:serine-type exopeptidase activity"/>
    <property type="evidence" value="ECO:0007669"/>
    <property type="project" value="InterPro"/>
</dbReference>
<keyword evidence="6" id="KW-1185">Reference proteome</keyword>